<comment type="catalytic activity">
    <reaction evidence="2">
        <text>thiamine phosphate + ATP = thiamine diphosphate + ADP</text>
        <dbReference type="Rhea" id="RHEA:15913"/>
        <dbReference type="ChEBI" id="CHEBI:30616"/>
        <dbReference type="ChEBI" id="CHEBI:37575"/>
        <dbReference type="ChEBI" id="CHEBI:58937"/>
        <dbReference type="ChEBI" id="CHEBI:456216"/>
        <dbReference type="EC" id="2.7.4.16"/>
    </reaction>
</comment>
<feature type="binding site" evidence="2">
    <location>
        <position position="216"/>
    </location>
    <ligand>
        <name>ATP</name>
        <dbReference type="ChEBI" id="CHEBI:30616"/>
    </ligand>
</feature>
<evidence type="ECO:0000313" key="6">
    <source>
        <dbReference type="Proteomes" id="UP000035481"/>
    </source>
</evidence>
<sequence length="325" mass="33989">MEFRLIDRIRERTAQGREDVKLGIGDDAAVVAPPAGQELAIAIDTMVEGVHFPHGTAAADIGWKSLAVNLSDLAAMGASPAWALLALTLPTQPAEQLSAFIDGYAEGFAQLAQPHRLALIGGDTTRGALTISVAVHGFVPPGKALTRAGARAGDVVLVTGTLGDAAAGLHLLQRSARIDEGDGRAAYLIERLHRPTPRLSVGLALRDRASACIDISDGLLADLGHICAESAVGAEIEAALLPCSPMLMASFDDLAVRDFALAGGDDYELCFTVPPALVADVQTDLARLGCGATRIGRIIEGAGVRVRDVQGQWLEATQRGWDHFA</sequence>
<keyword evidence="2 5" id="KW-0418">Kinase</keyword>
<comment type="caution">
    <text evidence="5">The sequence shown here is derived from an EMBL/GenBank/DDBJ whole genome shotgun (WGS) entry which is preliminary data.</text>
</comment>
<dbReference type="GO" id="GO:0000287">
    <property type="term" value="F:magnesium ion binding"/>
    <property type="evidence" value="ECO:0007669"/>
    <property type="project" value="UniProtKB-UniRule"/>
</dbReference>
<dbReference type="GO" id="GO:0009228">
    <property type="term" value="P:thiamine biosynthetic process"/>
    <property type="evidence" value="ECO:0007669"/>
    <property type="project" value="UniProtKB-KW"/>
</dbReference>
<keyword evidence="2" id="KW-0479">Metal-binding</keyword>
<feature type="binding site" evidence="2">
    <location>
        <position position="265"/>
    </location>
    <ligand>
        <name>substrate</name>
    </ligand>
</feature>
<dbReference type="PIRSF" id="PIRSF005303">
    <property type="entry name" value="Thiam_monoph_kin"/>
    <property type="match status" value="1"/>
</dbReference>
<feature type="binding site" evidence="2">
    <location>
        <position position="217"/>
    </location>
    <ligand>
        <name>Mg(2+)</name>
        <dbReference type="ChEBI" id="CHEBI:18420"/>
        <label>5</label>
    </ligand>
</feature>
<evidence type="ECO:0000256" key="2">
    <source>
        <dbReference type="HAMAP-Rule" id="MF_02128"/>
    </source>
</evidence>
<feature type="binding site" evidence="2">
    <location>
        <position position="123"/>
    </location>
    <ligand>
        <name>Mg(2+)</name>
        <dbReference type="ChEBI" id="CHEBI:18420"/>
        <label>1</label>
    </ligand>
</feature>
<dbReference type="EC" id="2.7.4.16" evidence="2"/>
<dbReference type="GO" id="GO:0009030">
    <property type="term" value="F:thiamine-phosphate kinase activity"/>
    <property type="evidence" value="ECO:0007669"/>
    <property type="project" value="UniProtKB-UniRule"/>
</dbReference>
<feature type="binding site" evidence="2">
    <location>
        <position position="44"/>
    </location>
    <ligand>
        <name>Mg(2+)</name>
        <dbReference type="ChEBI" id="CHEBI:18420"/>
        <label>1</label>
    </ligand>
</feature>
<evidence type="ECO:0000313" key="5">
    <source>
        <dbReference type="EMBL" id="KLD65090.1"/>
    </source>
</evidence>
<proteinExistence type="inferred from homology"/>
<dbReference type="Gene3D" id="3.90.650.10">
    <property type="entry name" value="PurM-like C-terminal domain"/>
    <property type="match status" value="1"/>
</dbReference>
<organism evidence="5 6">
    <name type="scientific">Dyella japonica DSM 16301</name>
    <dbReference type="NCBI Taxonomy" id="1440762"/>
    <lineage>
        <taxon>Bacteria</taxon>
        <taxon>Pseudomonadati</taxon>
        <taxon>Pseudomonadota</taxon>
        <taxon>Gammaproteobacteria</taxon>
        <taxon>Lysobacterales</taxon>
        <taxon>Rhodanobacteraceae</taxon>
        <taxon>Dyella</taxon>
    </lineage>
</organism>
<accession>A0A0G9H5H8</accession>
<keyword evidence="2" id="KW-0547">Nucleotide-binding</keyword>
<dbReference type="SUPFAM" id="SSF55326">
    <property type="entry name" value="PurM N-terminal domain-like"/>
    <property type="match status" value="1"/>
</dbReference>
<dbReference type="AlphaFoldDB" id="A0A0G9H5H8"/>
<dbReference type="CDD" id="cd02194">
    <property type="entry name" value="ThiL"/>
    <property type="match status" value="1"/>
</dbReference>
<dbReference type="RefSeq" id="WP_046970672.1">
    <property type="nucleotide sequence ID" value="NZ_JPLA01000011.1"/>
</dbReference>
<dbReference type="Pfam" id="PF02769">
    <property type="entry name" value="AIRS_C"/>
    <property type="match status" value="1"/>
</dbReference>
<dbReference type="STRING" id="1440762.Y882_04445"/>
<comment type="caution">
    <text evidence="2">Lacks conserved residue(s) required for the propagation of feature annotation.</text>
</comment>
<feature type="domain" description="PurM-like N-terminal" evidence="3">
    <location>
        <begin position="25"/>
        <end position="139"/>
    </location>
</feature>
<evidence type="ECO:0000259" key="4">
    <source>
        <dbReference type="Pfam" id="PF02769"/>
    </source>
</evidence>
<dbReference type="PANTHER" id="PTHR30270:SF0">
    <property type="entry name" value="THIAMINE-MONOPHOSPHATE KINASE"/>
    <property type="match status" value="1"/>
</dbReference>
<feature type="domain" description="PurM-like C-terminal" evidence="4">
    <location>
        <begin position="151"/>
        <end position="307"/>
    </location>
</feature>
<feature type="binding site" evidence="2">
    <location>
        <position position="27"/>
    </location>
    <ligand>
        <name>Mg(2+)</name>
        <dbReference type="ChEBI" id="CHEBI:18420"/>
        <label>4</label>
    </ligand>
</feature>
<feature type="binding site" evidence="2">
    <location>
        <position position="44"/>
    </location>
    <ligand>
        <name>Mg(2+)</name>
        <dbReference type="ChEBI" id="CHEBI:18420"/>
        <label>2</label>
    </ligand>
</feature>
<dbReference type="PANTHER" id="PTHR30270">
    <property type="entry name" value="THIAMINE-MONOPHOSPHATE KINASE"/>
    <property type="match status" value="1"/>
</dbReference>
<keyword evidence="2" id="KW-0808">Transferase</keyword>
<keyword evidence="1 2" id="KW-0784">Thiamine biosynthesis</keyword>
<dbReference type="HAMAP" id="MF_02128">
    <property type="entry name" value="TMP_kinase"/>
    <property type="match status" value="1"/>
</dbReference>
<dbReference type="InterPro" id="IPR036921">
    <property type="entry name" value="PurM-like_N_sf"/>
</dbReference>
<dbReference type="NCBIfam" id="TIGR01379">
    <property type="entry name" value="thiL"/>
    <property type="match status" value="1"/>
</dbReference>
<dbReference type="GO" id="GO:0005524">
    <property type="term" value="F:ATP binding"/>
    <property type="evidence" value="ECO:0007669"/>
    <property type="project" value="UniProtKB-UniRule"/>
</dbReference>
<evidence type="ECO:0000259" key="3">
    <source>
        <dbReference type="Pfam" id="PF00586"/>
    </source>
</evidence>
<name>A0A0G9H5H8_9GAMM</name>
<dbReference type="PATRIC" id="fig|1440762.4.peg.216"/>
<feature type="binding site" evidence="2">
    <location>
        <position position="214"/>
    </location>
    <ligand>
        <name>Mg(2+)</name>
        <dbReference type="ChEBI" id="CHEBI:18420"/>
        <label>3</label>
    </ligand>
</feature>
<dbReference type="Proteomes" id="UP000035481">
    <property type="component" value="Unassembled WGS sequence"/>
</dbReference>
<dbReference type="InterPro" id="IPR036676">
    <property type="entry name" value="PurM-like_C_sf"/>
</dbReference>
<dbReference type="InterPro" id="IPR010918">
    <property type="entry name" value="PurM-like_C_dom"/>
</dbReference>
<dbReference type="InterPro" id="IPR006283">
    <property type="entry name" value="ThiL-like"/>
</dbReference>
<dbReference type="Gene3D" id="3.30.1330.10">
    <property type="entry name" value="PurM-like, N-terminal domain"/>
    <property type="match status" value="1"/>
</dbReference>
<feature type="binding site" evidence="2">
    <location>
        <begin position="122"/>
        <end position="123"/>
    </location>
    <ligand>
        <name>ATP</name>
        <dbReference type="ChEBI" id="CHEBI:30616"/>
    </ligand>
</feature>
<keyword evidence="2" id="KW-0067">ATP-binding</keyword>
<comment type="miscellaneous">
    <text evidence="2">Reaction mechanism of ThiL seems to utilize a direct, inline transfer of the gamma-phosphate of ATP to TMP rather than a phosphorylated enzyme intermediate.</text>
</comment>
<dbReference type="InterPro" id="IPR016188">
    <property type="entry name" value="PurM-like_N"/>
</dbReference>
<protein>
    <recommendedName>
        <fullName evidence="2">Thiamine-monophosphate kinase</fullName>
        <shortName evidence="2">TMP kinase</shortName>
        <shortName evidence="2">Thiamine-phosphate kinase</shortName>
        <ecNumber evidence="2">2.7.4.16</ecNumber>
    </recommendedName>
</protein>
<keyword evidence="2" id="KW-0460">Magnesium</keyword>
<feature type="binding site" evidence="2">
    <location>
        <position position="72"/>
    </location>
    <ligand>
        <name>Mg(2+)</name>
        <dbReference type="ChEBI" id="CHEBI:18420"/>
        <label>2</label>
    </ligand>
</feature>
<gene>
    <name evidence="2" type="primary">thiL</name>
    <name evidence="5" type="ORF">Y882_04445</name>
</gene>
<dbReference type="OrthoDB" id="9802811at2"/>
<feature type="binding site" evidence="2">
    <location>
        <position position="27"/>
    </location>
    <ligand>
        <name>Mg(2+)</name>
        <dbReference type="ChEBI" id="CHEBI:18420"/>
        <label>3</label>
    </ligand>
</feature>
<comment type="similarity">
    <text evidence="2">Belongs to the thiamine-monophosphate kinase family.</text>
</comment>
<dbReference type="GO" id="GO:0009229">
    <property type="term" value="P:thiamine diphosphate biosynthetic process"/>
    <property type="evidence" value="ECO:0007669"/>
    <property type="project" value="UniProtKB-UniRule"/>
</dbReference>
<comment type="pathway">
    <text evidence="2">Cofactor biosynthesis; thiamine diphosphate biosynthesis; thiamine diphosphate from thiamine phosphate: step 1/1.</text>
</comment>
<feature type="binding site" evidence="2">
    <location>
        <position position="72"/>
    </location>
    <ligand>
        <name>Mg(2+)</name>
        <dbReference type="ChEBI" id="CHEBI:18420"/>
        <label>3</label>
    </ligand>
</feature>
<evidence type="ECO:0000256" key="1">
    <source>
        <dbReference type="ARBA" id="ARBA00022977"/>
    </source>
</evidence>
<feature type="binding site" evidence="2">
    <location>
        <position position="147"/>
    </location>
    <ligand>
        <name>ATP</name>
        <dbReference type="ChEBI" id="CHEBI:30616"/>
    </ligand>
</feature>
<feature type="binding site" evidence="2">
    <location>
        <position position="72"/>
    </location>
    <ligand>
        <name>Mg(2+)</name>
        <dbReference type="ChEBI" id="CHEBI:18420"/>
        <label>4</label>
    </ligand>
</feature>
<dbReference type="EMBL" id="JPLA01000011">
    <property type="protein sequence ID" value="KLD65090.1"/>
    <property type="molecule type" value="Genomic_DNA"/>
</dbReference>
<comment type="function">
    <text evidence="2">Catalyzes the ATP-dependent phosphorylation of thiamine-monophosphate (TMP) to form thiamine-pyrophosphate (TPP), the active form of vitamin B1.</text>
</comment>
<dbReference type="SUPFAM" id="SSF56042">
    <property type="entry name" value="PurM C-terminal domain-like"/>
    <property type="match status" value="1"/>
</dbReference>
<dbReference type="Pfam" id="PF00586">
    <property type="entry name" value="AIRS"/>
    <property type="match status" value="1"/>
</dbReference>
<feature type="binding site" evidence="2">
    <location>
        <position position="321"/>
    </location>
    <ligand>
        <name>substrate</name>
    </ligand>
</feature>
<feature type="binding site" evidence="2">
    <location>
        <position position="51"/>
    </location>
    <ligand>
        <name>substrate</name>
    </ligand>
</feature>
<reference evidence="5 6" key="1">
    <citation type="journal article" date="2015" name="Antonie Van Leeuwenhoek">
        <title>A phylogenomic and molecular marker based taxonomic framework for the order Xanthomonadales: proposal to transfer the families Algiphilaceae and Solimonadaceae to the order Nevskiales ord. nov. and to create a new family within the order Xanthomonadales, the family Rhodanobacteraceae fam. nov., containing the genus Rhodanobacter and its closest relatives.</title>
        <authorList>
            <person name="Naushad S."/>
            <person name="Adeolu M."/>
            <person name="Wong S."/>
            <person name="Sohail M."/>
            <person name="Schellhorn H.E."/>
            <person name="Gupta R.S."/>
        </authorList>
    </citation>
    <scope>NUCLEOTIDE SEQUENCE [LARGE SCALE GENOMIC DNA]</scope>
    <source>
        <strain evidence="5 6">DSM 16301</strain>
    </source>
</reference>
<dbReference type="UniPathway" id="UPA00060">
    <property type="reaction ID" value="UER00142"/>
</dbReference>